<dbReference type="SUPFAM" id="SSF53850">
    <property type="entry name" value="Periplasmic binding protein-like II"/>
    <property type="match status" value="1"/>
</dbReference>
<keyword evidence="1" id="KW-1133">Transmembrane helix</keyword>
<gene>
    <name evidence="3" type="ORF">SEMRO_144_G066860.1</name>
</gene>
<dbReference type="InterPro" id="IPR050490">
    <property type="entry name" value="Bact_solute-bd_prot1"/>
</dbReference>
<evidence type="ECO:0000256" key="1">
    <source>
        <dbReference type="SAM" id="Phobius"/>
    </source>
</evidence>
<dbReference type="OrthoDB" id="48903at2759"/>
<dbReference type="PANTHER" id="PTHR43649">
    <property type="entry name" value="ARABINOSE-BINDING PROTEIN-RELATED"/>
    <property type="match status" value="1"/>
</dbReference>
<proteinExistence type="predicted"/>
<evidence type="ECO:0000313" key="4">
    <source>
        <dbReference type="Proteomes" id="UP001153069"/>
    </source>
</evidence>
<dbReference type="Pfam" id="PF13416">
    <property type="entry name" value="SBP_bac_8"/>
    <property type="match status" value="1"/>
</dbReference>
<feature type="transmembrane region" description="Helical" evidence="1">
    <location>
        <begin position="588"/>
        <end position="609"/>
    </location>
</feature>
<feature type="transmembrane region" description="Helical" evidence="1">
    <location>
        <begin position="546"/>
        <end position="568"/>
    </location>
</feature>
<organism evidence="3 4">
    <name type="scientific">Seminavis robusta</name>
    <dbReference type="NCBI Taxonomy" id="568900"/>
    <lineage>
        <taxon>Eukaryota</taxon>
        <taxon>Sar</taxon>
        <taxon>Stramenopiles</taxon>
        <taxon>Ochrophyta</taxon>
        <taxon>Bacillariophyta</taxon>
        <taxon>Bacillariophyceae</taxon>
        <taxon>Bacillariophycidae</taxon>
        <taxon>Naviculales</taxon>
        <taxon>Naviculaceae</taxon>
        <taxon>Seminavis</taxon>
    </lineage>
</organism>
<dbReference type="PANTHER" id="PTHR43649:SF12">
    <property type="entry name" value="DIACETYLCHITOBIOSE BINDING PROTEIN DASA"/>
    <property type="match status" value="1"/>
</dbReference>
<comment type="caution">
    <text evidence="3">The sequence shown here is derived from an EMBL/GenBank/DDBJ whole genome shotgun (WGS) entry which is preliminary data.</text>
</comment>
<feature type="chain" id="PRO_5040198489" evidence="2">
    <location>
        <begin position="22"/>
        <end position="619"/>
    </location>
</feature>
<reference evidence="3" key="1">
    <citation type="submission" date="2020-06" db="EMBL/GenBank/DDBJ databases">
        <authorList>
            <consortium name="Plant Systems Biology data submission"/>
        </authorList>
    </citation>
    <scope>NUCLEOTIDE SEQUENCE</scope>
    <source>
        <strain evidence="3">D6</strain>
    </source>
</reference>
<dbReference type="InterPro" id="IPR006059">
    <property type="entry name" value="SBP"/>
</dbReference>
<dbReference type="Proteomes" id="UP001153069">
    <property type="component" value="Unassembled WGS sequence"/>
</dbReference>
<dbReference type="AlphaFoldDB" id="A0A9N8DGB6"/>
<keyword evidence="2" id="KW-0732">Signal</keyword>
<keyword evidence="1" id="KW-0812">Transmembrane</keyword>
<keyword evidence="4" id="KW-1185">Reference proteome</keyword>
<accession>A0A9N8DGB6</accession>
<sequence>MMVSTLTKLVWTTLLLPWSLADHGRGMVEEAEADDGSNQIRILTFDYPGFDLVGMEKNAKNYFEKTGVSVVYEKVADFFGLQEEIRSQAENRLPLYDGYICAPSVVGSVAQYEGWVDLTETVRTRDEIEWQDMLLGIRETVAVWDNKVYMLPLDGDAHFLFYREDILQAFGLTVPRTWDEYWQVAKAVHGQEFEGKTLSGSCIGRQEGFQNSYWLTLVLSSYTQTRGPSQGHLFDPTDMTPLAGEALAETIKMIELQATYGHPLEFEMHGGGGEHSVNLQAMNNGTCVLTYNWGDSFKAGQSPDSAVKDKMKVAQTPGSTRVYNRMTKKLEPCTEDLCGGPSGEFHEDIGWVNRAAYLAFGGWSAAVNNNINDVRKKQTLDFLVYMNSPKVSLEDTILAPGTPANQTTGVDPYRSSHLDPALWAAQGYEKASAQSYASTIKETFRNPNLVLDHRFSGADRIAVSIDSHLSNYLSRAVIEKSLPVDEEARQLERLKVADAMAEEFREIIADEDSKPESLIPVLSQYQLALGIYKPPYDHKDIGGIRVVGWMLAATVIACSVAFALWVAVKRETRVIKVSAEMHALNNVLPFLGRLIIAPPIFLLCCHGFLHRVPNLASYY</sequence>
<keyword evidence="1" id="KW-0472">Membrane</keyword>
<evidence type="ECO:0000256" key="2">
    <source>
        <dbReference type="SAM" id="SignalP"/>
    </source>
</evidence>
<feature type="signal peptide" evidence="2">
    <location>
        <begin position="1"/>
        <end position="21"/>
    </location>
</feature>
<protein>
    <submittedName>
        <fullName evidence="3">Bacterial extracellular solute-binding protein</fullName>
    </submittedName>
</protein>
<evidence type="ECO:0000313" key="3">
    <source>
        <dbReference type="EMBL" id="CAB9502712.1"/>
    </source>
</evidence>
<name>A0A9N8DGB6_9STRA</name>
<dbReference type="Gene3D" id="3.40.190.10">
    <property type="entry name" value="Periplasmic binding protein-like II"/>
    <property type="match status" value="1"/>
</dbReference>
<dbReference type="EMBL" id="CAICTM010000143">
    <property type="protein sequence ID" value="CAB9502712.1"/>
    <property type="molecule type" value="Genomic_DNA"/>
</dbReference>